<dbReference type="PIRSF" id="PIRSF006487">
    <property type="entry name" value="GcvT"/>
    <property type="match status" value="1"/>
</dbReference>
<evidence type="ECO:0000313" key="3">
    <source>
        <dbReference type="EMBL" id="GGG28831.1"/>
    </source>
</evidence>
<evidence type="ECO:0000313" key="4">
    <source>
        <dbReference type="Proteomes" id="UP000654257"/>
    </source>
</evidence>
<keyword evidence="4" id="KW-1185">Reference proteome</keyword>
<dbReference type="InterPro" id="IPR028896">
    <property type="entry name" value="GcvT/YgfZ/DmdA"/>
</dbReference>
<feature type="binding site" evidence="1">
    <location>
        <position position="219"/>
    </location>
    <ligand>
        <name>substrate</name>
    </ligand>
</feature>
<dbReference type="PANTHER" id="PTHR43757">
    <property type="entry name" value="AMINOMETHYLTRANSFERASE"/>
    <property type="match status" value="1"/>
</dbReference>
<reference evidence="3" key="2">
    <citation type="submission" date="2020-09" db="EMBL/GenBank/DDBJ databases">
        <authorList>
            <person name="Sun Q."/>
            <person name="Sedlacek I."/>
        </authorList>
    </citation>
    <scope>NUCLEOTIDE SEQUENCE</scope>
    <source>
        <strain evidence="3">CCM 7905</strain>
    </source>
</reference>
<evidence type="ECO:0000256" key="1">
    <source>
        <dbReference type="PIRSR" id="PIRSR006487-1"/>
    </source>
</evidence>
<organism evidence="3 4">
    <name type="scientific">Rhodococcoides trifolii</name>
    <dbReference type="NCBI Taxonomy" id="908250"/>
    <lineage>
        <taxon>Bacteria</taxon>
        <taxon>Bacillati</taxon>
        <taxon>Actinomycetota</taxon>
        <taxon>Actinomycetes</taxon>
        <taxon>Mycobacteriales</taxon>
        <taxon>Nocardiaceae</taxon>
        <taxon>Rhodococcoides</taxon>
    </lineage>
</organism>
<dbReference type="InterPro" id="IPR027266">
    <property type="entry name" value="TrmE/GcvT-like"/>
</dbReference>
<gene>
    <name evidence="3" type="ORF">GCM10007304_48370</name>
</gene>
<dbReference type="PANTHER" id="PTHR43757:SF2">
    <property type="entry name" value="AMINOMETHYLTRANSFERASE, MITOCHONDRIAL"/>
    <property type="match status" value="1"/>
</dbReference>
<comment type="caution">
    <text evidence="3">The sequence shown here is derived from an EMBL/GenBank/DDBJ whole genome shotgun (WGS) entry which is preliminary data.</text>
</comment>
<dbReference type="SUPFAM" id="SSF101790">
    <property type="entry name" value="Aminomethyltransferase beta-barrel domain"/>
    <property type="match status" value="1"/>
</dbReference>
<dbReference type="SUPFAM" id="SSF103025">
    <property type="entry name" value="Folate-binding domain"/>
    <property type="match status" value="1"/>
</dbReference>
<dbReference type="InterPro" id="IPR029043">
    <property type="entry name" value="GcvT/YgfZ_C"/>
</dbReference>
<proteinExistence type="predicted"/>
<name>A0A917G913_9NOCA</name>
<dbReference type="Pfam" id="PF01571">
    <property type="entry name" value="GCV_T"/>
    <property type="match status" value="1"/>
</dbReference>
<feature type="domain" description="GCVT N-terminal" evidence="2">
    <location>
        <begin position="53"/>
        <end position="248"/>
    </location>
</feature>
<dbReference type="EMBL" id="BMCU01000008">
    <property type="protein sequence ID" value="GGG28831.1"/>
    <property type="molecule type" value="Genomic_DNA"/>
</dbReference>
<reference evidence="3" key="1">
    <citation type="journal article" date="2014" name="Int. J. Syst. Evol. Microbiol.">
        <title>Complete genome sequence of Corynebacterium casei LMG S-19264T (=DSM 44701T), isolated from a smear-ripened cheese.</title>
        <authorList>
            <consortium name="US DOE Joint Genome Institute (JGI-PGF)"/>
            <person name="Walter F."/>
            <person name="Albersmeier A."/>
            <person name="Kalinowski J."/>
            <person name="Ruckert C."/>
        </authorList>
    </citation>
    <scope>NUCLEOTIDE SEQUENCE</scope>
    <source>
        <strain evidence="3">CCM 7905</strain>
    </source>
</reference>
<dbReference type="Gene3D" id="3.30.1360.120">
    <property type="entry name" value="Probable tRNA modification gtpase trme, domain 1"/>
    <property type="match status" value="1"/>
</dbReference>
<dbReference type="InterPro" id="IPR006222">
    <property type="entry name" value="GCVT_N"/>
</dbReference>
<sequence>MENPVTITEPASAQSDSIDGVAPGTPIHQVLFTPDSPIFEGANVFTDIGFGLVPAEYSTTREEFLASRDAASIGFVLSNSPVYDVSGPDAATFLNSVCVNKDFGLLEQGSSKHVVICNDDGYMIADGVLLKVDDNHFRTYWLAPVLAFFLDKSDLDVHGTWVQDEYFFQIDGPKSKSIIEKVTGADLSDLKFAQNKVITLAGADATVHRLGMSGALAYEIHGPSTHAREAYRQLRSEVEAVGGKPQGFWNYSLVNHTVAGYPNQVIHFIDPVKDSWPELTEYIAHIIPFDIGLHGSASDDPKNAWVTPFDVRWGYLVNFDHEFPGKAALQKIKAEGSKRTTVTLEWNADDIGAVYASQFRGADAVVYDPMSNDPVISVDDYHKGRMRIDYVLKDGKKVGLATGRTPAFIENTMISLAYLDRELAVEGTEVTVLWGDVGHPQIEIRAVVAQFPYYKGEFRNEKLDVSAL</sequence>
<accession>A0A917G913</accession>
<evidence type="ECO:0000259" key="2">
    <source>
        <dbReference type="Pfam" id="PF01571"/>
    </source>
</evidence>
<dbReference type="AlphaFoldDB" id="A0A917G913"/>
<protein>
    <recommendedName>
        <fullName evidence="2">GCVT N-terminal domain-containing protein</fullName>
    </recommendedName>
</protein>
<dbReference type="Proteomes" id="UP000654257">
    <property type="component" value="Unassembled WGS sequence"/>
</dbReference>